<keyword evidence="1" id="KW-0805">Transcription regulation</keyword>
<accession>A0A941IU55</accession>
<dbReference type="SUPFAM" id="SSF46689">
    <property type="entry name" value="Homeodomain-like"/>
    <property type="match status" value="2"/>
</dbReference>
<dbReference type="PROSITE" id="PS01124">
    <property type="entry name" value="HTH_ARAC_FAMILY_2"/>
    <property type="match status" value="1"/>
</dbReference>
<evidence type="ECO:0000259" key="4">
    <source>
        <dbReference type="PROSITE" id="PS01124"/>
    </source>
</evidence>
<comment type="caution">
    <text evidence="5">The sequence shown here is derived from an EMBL/GenBank/DDBJ whole genome shotgun (WGS) entry which is preliminary data.</text>
</comment>
<keyword evidence="2" id="KW-0238">DNA-binding</keyword>
<dbReference type="RefSeq" id="WP_212188502.1">
    <property type="nucleotide sequence ID" value="NZ_JAGTAR010000003.1"/>
</dbReference>
<dbReference type="PANTHER" id="PTHR43280">
    <property type="entry name" value="ARAC-FAMILY TRANSCRIPTIONAL REGULATOR"/>
    <property type="match status" value="1"/>
</dbReference>
<name>A0A941IU55_9BACT</name>
<dbReference type="InterPro" id="IPR018060">
    <property type="entry name" value="HTH_AraC"/>
</dbReference>
<dbReference type="InterPro" id="IPR009057">
    <property type="entry name" value="Homeodomain-like_sf"/>
</dbReference>
<reference evidence="5" key="2">
    <citation type="submission" date="2021-04" db="EMBL/GenBank/DDBJ databases">
        <authorList>
            <person name="Zhang T."/>
            <person name="Zhang Y."/>
            <person name="Lu D."/>
            <person name="Zuo D."/>
            <person name="Du Z."/>
        </authorList>
    </citation>
    <scope>NUCLEOTIDE SEQUENCE</scope>
    <source>
        <strain evidence="5">JR1</strain>
    </source>
</reference>
<dbReference type="PANTHER" id="PTHR43280:SF27">
    <property type="entry name" value="TRANSCRIPTIONAL REGULATOR MTLR"/>
    <property type="match status" value="1"/>
</dbReference>
<dbReference type="InterPro" id="IPR018062">
    <property type="entry name" value="HTH_AraC-typ_CS"/>
</dbReference>
<dbReference type="SUPFAM" id="SSF51182">
    <property type="entry name" value="RmlC-like cupins"/>
    <property type="match status" value="1"/>
</dbReference>
<evidence type="ECO:0000256" key="1">
    <source>
        <dbReference type="ARBA" id="ARBA00023015"/>
    </source>
</evidence>
<dbReference type="Pfam" id="PF07883">
    <property type="entry name" value="Cupin_2"/>
    <property type="match status" value="1"/>
</dbReference>
<gene>
    <name evidence="5" type="ORF">KDU71_03445</name>
</gene>
<dbReference type="Pfam" id="PF12833">
    <property type="entry name" value="HTH_18"/>
    <property type="match status" value="1"/>
</dbReference>
<keyword evidence="6" id="KW-1185">Reference proteome</keyword>
<dbReference type="InterPro" id="IPR020449">
    <property type="entry name" value="Tscrpt_reg_AraC-type_HTH"/>
</dbReference>
<dbReference type="InterPro" id="IPR011051">
    <property type="entry name" value="RmlC_Cupin_sf"/>
</dbReference>
<dbReference type="EMBL" id="JAGTAR010000003">
    <property type="protein sequence ID" value="MBR8534601.1"/>
    <property type="molecule type" value="Genomic_DNA"/>
</dbReference>
<organism evidence="5 6">
    <name type="scientific">Carboxylicivirga sediminis</name>
    <dbReference type="NCBI Taxonomy" id="2006564"/>
    <lineage>
        <taxon>Bacteria</taxon>
        <taxon>Pseudomonadati</taxon>
        <taxon>Bacteroidota</taxon>
        <taxon>Bacteroidia</taxon>
        <taxon>Marinilabiliales</taxon>
        <taxon>Marinilabiliaceae</taxon>
        <taxon>Carboxylicivirga</taxon>
    </lineage>
</organism>
<reference evidence="5" key="1">
    <citation type="journal article" date="2018" name="Int. J. Syst. Evol. Microbiol.">
        <title>Carboxylicivirga sediminis sp. nov., isolated from coastal sediment.</title>
        <authorList>
            <person name="Wang F.Q."/>
            <person name="Ren L.H."/>
            <person name="Zou R.J."/>
            <person name="Sun Y.Z."/>
            <person name="Liu X.J."/>
            <person name="Jiang F."/>
            <person name="Liu L.J."/>
        </authorList>
    </citation>
    <scope>NUCLEOTIDE SEQUENCE</scope>
    <source>
        <strain evidence="5">JR1</strain>
    </source>
</reference>
<evidence type="ECO:0000313" key="6">
    <source>
        <dbReference type="Proteomes" id="UP000679220"/>
    </source>
</evidence>
<dbReference type="Gene3D" id="1.10.10.60">
    <property type="entry name" value="Homeodomain-like"/>
    <property type="match status" value="2"/>
</dbReference>
<dbReference type="PRINTS" id="PR00032">
    <property type="entry name" value="HTHARAC"/>
</dbReference>
<dbReference type="CDD" id="cd06976">
    <property type="entry name" value="cupin_MtlR-like_N"/>
    <property type="match status" value="1"/>
</dbReference>
<sequence>MKAQKEYLSANMLHSFRVKHTILPYMDSPWHYHPDYELIYIVNGTGKRFVGDSVENFTHGDLVLLGPNLPHVWKNDDNYHATDSAINAEVIVIQFKNDAFGETFFSLPEFKEISKMLDFSSRGLKITGRTRTKVIKEMWAIIDCTGVNRIIGLLNILNHITDLNDLTPICSSSFKRIRYEQSSEKLNKVLEHIVNNFQKPIQLDDVANLASMSKTAFCRFFKLKTTKTFNQYLTDVRIGYACELLMDSDLSVAQISALCGFNNQSFFNRQFKLLKGATPSEYQQRYKHMNEKIQKV</sequence>
<dbReference type="AlphaFoldDB" id="A0A941IU55"/>
<evidence type="ECO:0000256" key="3">
    <source>
        <dbReference type="ARBA" id="ARBA00023163"/>
    </source>
</evidence>
<dbReference type="SMART" id="SM00342">
    <property type="entry name" value="HTH_ARAC"/>
    <property type="match status" value="1"/>
</dbReference>
<dbReference type="Gene3D" id="2.60.120.10">
    <property type="entry name" value="Jelly Rolls"/>
    <property type="match status" value="1"/>
</dbReference>
<evidence type="ECO:0000313" key="5">
    <source>
        <dbReference type="EMBL" id="MBR8534601.1"/>
    </source>
</evidence>
<protein>
    <submittedName>
        <fullName evidence="5">AraC family transcriptional regulator</fullName>
    </submittedName>
</protein>
<dbReference type="GO" id="GO:0003700">
    <property type="term" value="F:DNA-binding transcription factor activity"/>
    <property type="evidence" value="ECO:0007669"/>
    <property type="project" value="InterPro"/>
</dbReference>
<evidence type="ECO:0000256" key="2">
    <source>
        <dbReference type="ARBA" id="ARBA00023125"/>
    </source>
</evidence>
<proteinExistence type="predicted"/>
<dbReference type="InterPro" id="IPR014710">
    <property type="entry name" value="RmlC-like_jellyroll"/>
</dbReference>
<dbReference type="InterPro" id="IPR013096">
    <property type="entry name" value="Cupin_2"/>
</dbReference>
<feature type="domain" description="HTH araC/xylS-type" evidence="4">
    <location>
        <begin position="187"/>
        <end position="285"/>
    </location>
</feature>
<dbReference type="GO" id="GO:0043565">
    <property type="term" value="F:sequence-specific DNA binding"/>
    <property type="evidence" value="ECO:0007669"/>
    <property type="project" value="InterPro"/>
</dbReference>
<dbReference type="Proteomes" id="UP000679220">
    <property type="component" value="Unassembled WGS sequence"/>
</dbReference>
<dbReference type="PROSITE" id="PS00041">
    <property type="entry name" value="HTH_ARAC_FAMILY_1"/>
    <property type="match status" value="1"/>
</dbReference>
<keyword evidence="3" id="KW-0804">Transcription</keyword>